<evidence type="ECO:0000259" key="2">
    <source>
        <dbReference type="Pfam" id="PF13519"/>
    </source>
</evidence>
<dbReference type="AlphaFoldDB" id="A0A511T4X0"/>
<accession>A0A511T4X0</accession>
<dbReference type="InterPro" id="IPR018247">
    <property type="entry name" value="EF_Hand_1_Ca_BS"/>
</dbReference>
<dbReference type="CDD" id="cd00198">
    <property type="entry name" value="vWFA"/>
    <property type="match status" value="1"/>
</dbReference>
<dbReference type="Gene3D" id="3.40.50.410">
    <property type="entry name" value="von Willebrand factor, type A domain"/>
    <property type="match status" value="1"/>
</dbReference>
<reference evidence="4 5" key="1">
    <citation type="submission" date="2016-10" db="EMBL/GenBank/DDBJ databases">
        <authorList>
            <person name="Varghese N."/>
            <person name="Submissions S."/>
        </authorList>
    </citation>
    <scope>NUCLEOTIDE SEQUENCE [LARGE SCALE GENOMIC DNA]</scope>
    <source>
        <strain evidence="4 5">DSM 16525</strain>
    </source>
</reference>
<comment type="caution">
    <text evidence="3">The sequence shown here is derived from an EMBL/GenBank/DDBJ whole genome shotgun (WGS) entry which is preliminary data.</text>
</comment>
<dbReference type="OrthoDB" id="5380302at2"/>
<feature type="domain" description="VWFA" evidence="2">
    <location>
        <begin position="27"/>
        <end position="110"/>
    </location>
</feature>
<name>A0A511T4X0_MYXFU</name>
<dbReference type="GO" id="GO:0000272">
    <property type="term" value="P:polysaccharide catabolic process"/>
    <property type="evidence" value="ECO:0007669"/>
    <property type="project" value="InterPro"/>
</dbReference>
<reference evidence="3 6" key="2">
    <citation type="submission" date="2019-07" db="EMBL/GenBank/DDBJ databases">
        <title>Whole genome shotgun sequence of Myxococcus fulvus NBRC 100333.</title>
        <authorList>
            <person name="Hosoyama A."/>
            <person name="Uohara A."/>
            <person name="Ohji S."/>
            <person name="Ichikawa N."/>
        </authorList>
    </citation>
    <scope>NUCLEOTIDE SEQUENCE [LARGE SCALE GENOMIC DNA]</scope>
    <source>
        <strain evidence="3 6">NBRC 100333</strain>
    </source>
</reference>
<evidence type="ECO:0000313" key="3">
    <source>
        <dbReference type="EMBL" id="GEN08957.1"/>
    </source>
</evidence>
<keyword evidence="5" id="KW-1185">Reference proteome</keyword>
<feature type="region of interest" description="Disordered" evidence="1">
    <location>
        <begin position="134"/>
        <end position="161"/>
    </location>
</feature>
<evidence type="ECO:0000313" key="5">
    <source>
        <dbReference type="Proteomes" id="UP000183760"/>
    </source>
</evidence>
<dbReference type="InterPro" id="IPR036439">
    <property type="entry name" value="Dockerin_dom_sf"/>
</dbReference>
<dbReference type="STRING" id="1334629.MFUL124B02_14885"/>
<dbReference type="EMBL" id="BJXR01000030">
    <property type="protein sequence ID" value="GEN08957.1"/>
    <property type="molecule type" value="Genomic_DNA"/>
</dbReference>
<dbReference type="PROSITE" id="PS00018">
    <property type="entry name" value="EF_HAND_1"/>
    <property type="match status" value="1"/>
</dbReference>
<dbReference type="Proteomes" id="UP000321514">
    <property type="component" value="Unassembled WGS sequence"/>
</dbReference>
<protein>
    <submittedName>
        <fullName evidence="4">von Willebrand factor type A domain-containing protein</fullName>
    </submittedName>
</protein>
<dbReference type="SUPFAM" id="SSF53300">
    <property type="entry name" value="vWA-like"/>
    <property type="match status" value="1"/>
</dbReference>
<dbReference type="Pfam" id="PF13519">
    <property type="entry name" value="VWA_2"/>
    <property type="match status" value="1"/>
</dbReference>
<evidence type="ECO:0000313" key="4">
    <source>
        <dbReference type="EMBL" id="SEU28503.1"/>
    </source>
</evidence>
<gene>
    <name evidence="3" type="ORF">MFU01_39940</name>
    <name evidence="4" type="ORF">SAMN05443572_1087</name>
</gene>
<dbReference type="Gene3D" id="1.10.1330.10">
    <property type="entry name" value="Dockerin domain"/>
    <property type="match status" value="1"/>
</dbReference>
<evidence type="ECO:0000313" key="6">
    <source>
        <dbReference type="Proteomes" id="UP000321514"/>
    </source>
</evidence>
<evidence type="ECO:0000256" key="1">
    <source>
        <dbReference type="SAM" id="MobiDB-lite"/>
    </source>
</evidence>
<dbReference type="InterPro" id="IPR002035">
    <property type="entry name" value="VWF_A"/>
</dbReference>
<dbReference type="EMBL" id="FOIB01000008">
    <property type="protein sequence ID" value="SEU28503.1"/>
    <property type="molecule type" value="Genomic_DNA"/>
</dbReference>
<dbReference type="Proteomes" id="UP000183760">
    <property type="component" value="Unassembled WGS sequence"/>
</dbReference>
<sequence length="321" mass="34864">MLLGLLVSSIPGVVMAQPVPAFKEVHVIFLIDRSGSMTTVRSLDNRQRFAVGMQMAREAVEAGSSLPRYMAVWSFENNSYQVHQDFTDNPQLIFNALSALQAGLGTTPLAYSACEAVTRLRGFRTHVFAQKRIELSSDGQENDSPVGSECQGPDSPAMDPQSWQWKVRNKLRTGNAQNTNVPPTGFEIVSHITFFGSFLSLRDGGSDVAPEVSRDGRVVADASLPLPPGGPFVRYLRAIAEESGGRLTVVEDNQPVPALADVDRNGCVNNVDLDLVLANFGNTVPPGDKRADINGDLIVDYNDYSMVISQWGMGGRCNVTF</sequence>
<dbReference type="InterPro" id="IPR036465">
    <property type="entry name" value="vWFA_dom_sf"/>
</dbReference>
<organism evidence="3 6">
    <name type="scientific">Myxococcus fulvus</name>
    <dbReference type="NCBI Taxonomy" id="33"/>
    <lineage>
        <taxon>Bacteria</taxon>
        <taxon>Pseudomonadati</taxon>
        <taxon>Myxococcota</taxon>
        <taxon>Myxococcia</taxon>
        <taxon>Myxococcales</taxon>
        <taxon>Cystobacterineae</taxon>
        <taxon>Myxococcaceae</taxon>
        <taxon>Myxococcus</taxon>
    </lineage>
</organism>
<proteinExistence type="predicted"/>